<dbReference type="SUPFAM" id="SSF50729">
    <property type="entry name" value="PH domain-like"/>
    <property type="match status" value="1"/>
</dbReference>
<sequence length="764" mass="84275">MNSHSQTQPIQPAQQQKFLRYRSVRKNAVKEPTPESPPPLPQPSQTSLTRLPSRYHRRLPPATEASLPPKIPETIHQRGQTTALRSTDLDEAQPSDQRLRNRNNDGRRINIEYGQRPRARETRGRDNSHKHTSSLESPQTDDLRKSSEAAREEARLILEGKADRLEALRRQEARRRREQQELRDQQREQKLVEEARLREAETKKGVTTRVAASHNEHGGVRKGTEAEATAQPLPPDYKKSKSRTLVIGGPPPSKTVNHHRRASSSVEQRQPPPTTHAKTTSLERMDTARKATPPSSVPNVPNIDAPISAVNAGERHVGVKCKEAFVTLPITPSTTTKDILHSASVSMSEPIDPRTAVLLESFSRLGLERPLRRYERIRDVMNSWDNDNQNHLFIMTATECAWPGLQEGDVPTQQPSGTTVQIYHSRKPRKWDKRLLKLRADGQITTSKNESGTDSTNICHLSDFDLYTPTQKQMKKLKPPQKLCFSLKSQEKSSMFLDGANFVHFFCTKDKAVADKWYQAVHSWRSWYLVNMLGEGQPKQNKTDLAFSMGLQSGGSNMPGTAQSKDPLPYACGSSKPLLDFGPSRPSLEGGGGTRRPGELDFLGLSRSSQSDGSRPPLLDLVSERQSSESGGAGVGKPQGSPRHVSNQPPSGPPPTAFPRGFMLESTVQANTATPDDPDASPFTGTGLLARSASRRSQGGSSTGRGVPGIEGKPLVDLQPASEFTDGSLLRKMEATSSRHGVLGPKIDRQKGREVNVSVGEGFG</sequence>
<feature type="region of interest" description="Disordered" evidence="1">
    <location>
        <begin position="549"/>
        <end position="764"/>
    </location>
</feature>
<dbReference type="OrthoDB" id="6235964at2759"/>
<dbReference type="GeneID" id="25295758"/>
<dbReference type="PANTHER" id="PTHR38700">
    <property type="entry name" value="YALI0E22418P"/>
    <property type="match status" value="1"/>
</dbReference>
<dbReference type="STRING" id="1442369.A0A0D2IE85"/>
<dbReference type="EMBL" id="KN847479">
    <property type="protein sequence ID" value="KIX04134.1"/>
    <property type="molecule type" value="Genomic_DNA"/>
</dbReference>
<dbReference type="Proteomes" id="UP000053617">
    <property type="component" value="Unassembled WGS sequence"/>
</dbReference>
<dbReference type="RefSeq" id="XP_013271270.1">
    <property type="nucleotide sequence ID" value="XM_013415816.1"/>
</dbReference>
<dbReference type="AlphaFoldDB" id="A0A0D2IE85"/>
<feature type="compositionally biased region" description="Low complexity" evidence="1">
    <location>
        <begin position="1"/>
        <end position="16"/>
    </location>
</feature>
<gene>
    <name evidence="2" type="ORF">Z518_07687</name>
</gene>
<feature type="region of interest" description="Disordered" evidence="1">
    <location>
        <begin position="202"/>
        <end position="302"/>
    </location>
</feature>
<keyword evidence="3" id="KW-1185">Reference proteome</keyword>
<accession>A0A0D2IE85</accession>
<dbReference type="InterPro" id="IPR029071">
    <property type="entry name" value="Ubiquitin-like_domsf"/>
</dbReference>
<dbReference type="VEuPathDB" id="FungiDB:Z518_07687"/>
<evidence type="ECO:0000256" key="1">
    <source>
        <dbReference type="SAM" id="MobiDB-lite"/>
    </source>
</evidence>
<organism evidence="2 3">
    <name type="scientific">Rhinocladiella mackenziei CBS 650.93</name>
    <dbReference type="NCBI Taxonomy" id="1442369"/>
    <lineage>
        <taxon>Eukaryota</taxon>
        <taxon>Fungi</taxon>
        <taxon>Dikarya</taxon>
        <taxon>Ascomycota</taxon>
        <taxon>Pezizomycotina</taxon>
        <taxon>Eurotiomycetes</taxon>
        <taxon>Chaetothyriomycetidae</taxon>
        <taxon>Chaetothyriales</taxon>
        <taxon>Herpotrichiellaceae</taxon>
        <taxon>Rhinocladiella</taxon>
    </lineage>
</organism>
<proteinExistence type="predicted"/>
<dbReference type="SUPFAM" id="SSF54236">
    <property type="entry name" value="Ubiquitin-like"/>
    <property type="match status" value="1"/>
</dbReference>
<feature type="compositionally biased region" description="Polar residues" evidence="1">
    <location>
        <begin position="550"/>
        <end position="564"/>
    </location>
</feature>
<reference evidence="2 3" key="1">
    <citation type="submission" date="2015-01" db="EMBL/GenBank/DDBJ databases">
        <title>The Genome Sequence of Rhinocladiella mackenzie CBS 650.93.</title>
        <authorList>
            <consortium name="The Broad Institute Genomics Platform"/>
            <person name="Cuomo C."/>
            <person name="de Hoog S."/>
            <person name="Gorbushina A."/>
            <person name="Stielow B."/>
            <person name="Teixiera M."/>
            <person name="Abouelleil A."/>
            <person name="Chapman S.B."/>
            <person name="Priest M."/>
            <person name="Young S.K."/>
            <person name="Wortman J."/>
            <person name="Nusbaum C."/>
            <person name="Birren B."/>
        </authorList>
    </citation>
    <scope>NUCLEOTIDE SEQUENCE [LARGE SCALE GENOMIC DNA]</scope>
    <source>
        <strain evidence="2 3">CBS 650.93</strain>
    </source>
</reference>
<dbReference type="Gene3D" id="3.10.20.90">
    <property type="entry name" value="Phosphatidylinositol 3-kinase Catalytic Subunit, Chain A, domain 1"/>
    <property type="match status" value="1"/>
</dbReference>
<feature type="compositionally biased region" description="Low complexity" evidence="1">
    <location>
        <begin position="686"/>
        <end position="700"/>
    </location>
</feature>
<evidence type="ECO:0000313" key="3">
    <source>
        <dbReference type="Proteomes" id="UP000053617"/>
    </source>
</evidence>
<feature type="compositionally biased region" description="Basic and acidic residues" evidence="1">
    <location>
        <begin position="214"/>
        <end position="225"/>
    </location>
</feature>
<evidence type="ECO:0000313" key="2">
    <source>
        <dbReference type="EMBL" id="KIX04134.1"/>
    </source>
</evidence>
<protein>
    <recommendedName>
        <fullName evidence="4">PH domain-containing protein</fullName>
    </recommendedName>
</protein>
<dbReference type="Gene3D" id="2.30.29.30">
    <property type="entry name" value="Pleckstrin-homology domain (PH domain)/Phosphotyrosine-binding domain (PTB)"/>
    <property type="match status" value="1"/>
</dbReference>
<dbReference type="HOGENOM" id="CLU_012320_2_0_1"/>
<dbReference type="PANTHER" id="PTHR38700:SF1">
    <property type="entry name" value="PH DOMAIN-CONTAINING PROTEIN"/>
    <property type="match status" value="1"/>
</dbReference>
<feature type="compositionally biased region" description="Basic and acidic residues" evidence="1">
    <location>
        <begin position="118"/>
        <end position="129"/>
    </location>
</feature>
<dbReference type="InterPro" id="IPR011993">
    <property type="entry name" value="PH-like_dom_sf"/>
</dbReference>
<feature type="region of interest" description="Disordered" evidence="1">
    <location>
        <begin position="1"/>
        <end position="149"/>
    </location>
</feature>
<name>A0A0D2IE85_9EURO</name>
<evidence type="ECO:0008006" key="4">
    <source>
        <dbReference type="Google" id="ProtNLM"/>
    </source>
</evidence>
<feature type="compositionally biased region" description="Basic and acidic residues" evidence="1">
    <location>
        <begin position="97"/>
        <end position="110"/>
    </location>
</feature>